<organism evidence="1 2">
    <name type="scientific">Aerosakkonema funiforme FACHB-1375</name>
    <dbReference type="NCBI Taxonomy" id="2949571"/>
    <lineage>
        <taxon>Bacteria</taxon>
        <taxon>Bacillati</taxon>
        <taxon>Cyanobacteriota</taxon>
        <taxon>Cyanophyceae</taxon>
        <taxon>Oscillatoriophycideae</taxon>
        <taxon>Aerosakkonematales</taxon>
        <taxon>Aerosakkonemataceae</taxon>
        <taxon>Aerosakkonema</taxon>
    </lineage>
</organism>
<comment type="caution">
    <text evidence="1">The sequence shown here is derived from an EMBL/GenBank/DDBJ whole genome shotgun (WGS) entry which is preliminary data.</text>
</comment>
<dbReference type="Proteomes" id="UP000641646">
    <property type="component" value="Unassembled WGS sequence"/>
</dbReference>
<reference evidence="1" key="2">
    <citation type="submission" date="2020-08" db="EMBL/GenBank/DDBJ databases">
        <authorList>
            <person name="Chen M."/>
            <person name="Teng W."/>
            <person name="Zhao L."/>
            <person name="Hu C."/>
            <person name="Zhou Y."/>
            <person name="Han B."/>
            <person name="Song L."/>
            <person name="Shu W."/>
        </authorList>
    </citation>
    <scope>NUCLEOTIDE SEQUENCE</scope>
    <source>
        <strain evidence="1">FACHB-1375</strain>
    </source>
</reference>
<keyword evidence="2" id="KW-1185">Reference proteome</keyword>
<reference evidence="1" key="1">
    <citation type="journal article" date="2015" name="ISME J.">
        <title>Draft Genome Sequence of Streptomyces incarnatus NRRL8089, which Produces the Nucleoside Antibiotic Sinefungin.</title>
        <authorList>
            <person name="Oshima K."/>
            <person name="Hattori M."/>
            <person name="Shimizu H."/>
            <person name="Fukuda K."/>
            <person name="Nemoto M."/>
            <person name="Inagaki K."/>
            <person name="Tamura T."/>
        </authorList>
    </citation>
    <scope>NUCLEOTIDE SEQUENCE</scope>
    <source>
        <strain evidence="1">FACHB-1375</strain>
    </source>
</reference>
<gene>
    <name evidence="1" type="ORF">H6G03_36460</name>
</gene>
<dbReference type="RefSeq" id="WP_190475865.1">
    <property type="nucleotide sequence ID" value="NZ_JACJPW010000217.1"/>
</dbReference>
<dbReference type="EMBL" id="JACJPW010000217">
    <property type="protein sequence ID" value="MBD2186484.1"/>
    <property type="molecule type" value="Genomic_DNA"/>
</dbReference>
<proteinExistence type="predicted"/>
<evidence type="ECO:0000313" key="1">
    <source>
        <dbReference type="EMBL" id="MBD2186484.1"/>
    </source>
</evidence>
<sequence>MNQQKKLPDPEKLKRTHERFQEAIYKLDMLDLKLAQLNAMMEAELCRQQLERLERKNKQRLVSETKE</sequence>
<name>A0A926VMM6_9CYAN</name>
<accession>A0A926VMM6</accession>
<protein>
    <submittedName>
        <fullName evidence="1">Uncharacterized protein</fullName>
    </submittedName>
</protein>
<dbReference type="AlphaFoldDB" id="A0A926VMM6"/>
<evidence type="ECO:0000313" key="2">
    <source>
        <dbReference type="Proteomes" id="UP000641646"/>
    </source>
</evidence>